<feature type="domain" description="PASTA" evidence="17">
    <location>
        <begin position="508"/>
        <end position="574"/>
    </location>
</feature>
<evidence type="ECO:0000256" key="10">
    <source>
        <dbReference type="ARBA" id="ARBA00048679"/>
    </source>
</evidence>
<keyword evidence="4 18" id="KW-0808">Transferase</keyword>
<evidence type="ECO:0000256" key="12">
    <source>
        <dbReference type="ARBA" id="ARBA00070041"/>
    </source>
</evidence>
<dbReference type="FunFam" id="1.10.510.10:FF:000021">
    <property type="entry name" value="Serine/threonine protein kinase"/>
    <property type="match status" value="1"/>
</dbReference>
<evidence type="ECO:0000256" key="11">
    <source>
        <dbReference type="ARBA" id="ARBA00060432"/>
    </source>
</evidence>
<feature type="compositionally biased region" description="Acidic residues" evidence="14">
    <location>
        <begin position="603"/>
        <end position="612"/>
    </location>
</feature>
<evidence type="ECO:0000256" key="14">
    <source>
        <dbReference type="SAM" id="MobiDB-lite"/>
    </source>
</evidence>
<dbReference type="PROSITE" id="PS00108">
    <property type="entry name" value="PROTEIN_KINASE_ST"/>
    <property type="match status" value="1"/>
</dbReference>
<comment type="catalytic activity">
    <reaction evidence="10">
        <text>L-seryl-[protein] + ATP = O-phospho-L-seryl-[protein] + ADP + H(+)</text>
        <dbReference type="Rhea" id="RHEA:17989"/>
        <dbReference type="Rhea" id="RHEA-COMP:9863"/>
        <dbReference type="Rhea" id="RHEA-COMP:11604"/>
        <dbReference type="ChEBI" id="CHEBI:15378"/>
        <dbReference type="ChEBI" id="CHEBI:29999"/>
        <dbReference type="ChEBI" id="CHEBI:30616"/>
        <dbReference type="ChEBI" id="CHEBI:83421"/>
        <dbReference type="ChEBI" id="CHEBI:456216"/>
        <dbReference type="EC" id="2.7.11.1"/>
    </reaction>
</comment>
<feature type="domain" description="PASTA" evidence="17">
    <location>
        <begin position="370"/>
        <end position="436"/>
    </location>
</feature>
<evidence type="ECO:0000256" key="9">
    <source>
        <dbReference type="ARBA" id="ARBA00047899"/>
    </source>
</evidence>
<comment type="catalytic activity">
    <reaction evidence="9">
        <text>L-threonyl-[protein] + ATP = O-phospho-L-threonyl-[protein] + ADP + H(+)</text>
        <dbReference type="Rhea" id="RHEA:46608"/>
        <dbReference type="Rhea" id="RHEA-COMP:11060"/>
        <dbReference type="Rhea" id="RHEA-COMP:11605"/>
        <dbReference type="ChEBI" id="CHEBI:15378"/>
        <dbReference type="ChEBI" id="CHEBI:30013"/>
        <dbReference type="ChEBI" id="CHEBI:30616"/>
        <dbReference type="ChEBI" id="CHEBI:61977"/>
        <dbReference type="ChEBI" id="CHEBI:456216"/>
        <dbReference type="EC" id="2.7.11.1"/>
    </reaction>
</comment>
<evidence type="ECO:0000256" key="13">
    <source>
        <dbReference type="PROSITE-ProRule" id="PRU10141"/>
    </source>
</evidence>
<dbReference type="InterPro" id="IPR005543">
    <property type="entry name" value="PASTA_dom"/>
</dbReference>
<keyword evidence="8" id="KW-0735">Signal-anchor</keyword>
<dbReference type="CDD" id="cd06577">
    <property type="entry name" value="PASTA_pknB"/>
    <property type="match status" value="3"/>
</dbReference>
<dbReference type="InterPro" id="IPR017441">
    <property type="entry name" value="Protein_kinase_ATP_BS"/>
</dbReference>
<evidence type="ECO:0000313" key="18">
    <source>
        <dbReference type="EMBL" id="BAM47675.1"/>
    </source>
</evidence>
<dbReference type="KEGG" id="axl:AXY_15430"/>
<dbReference type="Gene3D" id="1.10.510.10">
    <property type="entry name" value="Transferase(Phosphotransferase) domain 1"/>
    <property type="match status" value="1"/>
</dbReference>
<dbReference type="PROSITE" id="PS00107">
    <property type="entry name" value="PROTEIN_KINASE_ATP"/>
    <property type="match status" value="1"/>
</dbReference>
<dbReference type="InterPro" id="IPR011009">
    <property type="entry name" value="Kinase-like_dom_sf"/>
</dbReference>
<evidence type="ECO:0000256" key="2">
    <source>
        <dbReference type="ARBA" id="ARBA00022527"/>
    </source>
</evidence>
<keyword evidence="15" id="KW-1133">Transmembrane helix</keyword>
<feature type="region of interest" description="Disordered" evidence="14">
    <location>
        <begin position="316"/>
        <end position="335"/>
    </location>
</feature>
<dbReference type="Proteomes" id="UP000006294">
    <property type="component" value="Chromosome"/>
</dbReference>
<feature type="domain" description="Protein kinase" evidence="16">
    <location>
        <begin position="11"/>
        <end position="271"/>
    </location>
</feature>
<evidence type="ECO:0000259" key="16">
    <source>
        <dbReference type="PROSITE" id="PS50011"/>
    </source>
</evidence>
<dbReference type="EMBL" id="AP012050">
    <property type="protein sequence ID" value="BAM47675.1"/>
    <property type="molecule type" value="Genomic_DNA"/>
</dbReference>
<dbReference type="GO" id="GO:0009847">
    <property type="term" value="P:spore germination"/>
    <property type="evidence" value="ECO:0007669"/>
    <property type="project" value="UniProtKB-ARBA"/>
</dbReference>
<evidence type="ECO:0000256" key="5">
    <source>
        <dbReference type="ARBA" id="ARBA00022741"/>
    </source>
</evidence>
<evidence type="ECO:0000256" key="8">
    <source>
        <dbReference type="ARBA" id="ARBA00022968"/>
    </source>
</evidence>
<dbReference type="PATRIC" id="fig|698758.3.peg.1540"/>
<dbReference type="GO" id="GO:0007165">
    <property type="term" value="P:signal transduction"/>
    <property type="evidence" value="ECO:0007669"/>
    <property type="project" value="UniProtKB-ARBA"/>
</dbReference>
<evidence type="ECO:0000256" key="3">
    <source>
        <dbReference type="ARBA" id="ARBA00022544"/>
    </source>
</evidence>
<dbReference type="SUPFAM" id="SSF56112">
    <property type="entry name" value="Protein kinase-like (PK-like)"/>
    <property type="match status" value="1"/>
</dbReference>
<evidence type="ECO:0000256" key="1">
    <source>
        <dbReference type="ARBA" id="ARBA00012513"/>
    </source>
</evidence>
<keyword evidence="15" id="KW-0812">Transmembrane</keyword>
<accession>K0IYS1</accession>
<dbReference type="Pfam" id="PF00069">
    <property type="entry name" value="Pkinase"/>
    <property type="match status" value="1"/>
</dbReference>
<dbReference type="RefSeq" id="WP_015010273.1">
    <property type="nucleotide sequence ID" value="NC_018704.1"/>
</dbReference>
<feature type="compositionally biased region" description="Polar residues" evidence="14">
    <location>
        <begin position="316"/>
        <end position="330"/>
    </location>
</feature>
<sequence length="684" mass="76771">MLEGRLLNERYVVKKLIGGGGMANVYLGFDNILEREVAIKVLRLEYSNDDEFITRFHREAQSATSLSHPNIVNIYDVGEEDDIYYMVMEYVDGLTLKEYIQRYGPVSVDEAVDIMLQMTSAIEHAHSNHIVHRDIKPQNILIDRNRTVKVTDFGIALALTATSLTQTNSVLGSVHYLSPEQARGGTANRKSDIYSLGIVMYELLTGRIPFNGQSAVSIALKHLESPIPSMRKWDPLIPQSLENIVLKATNKDPFQRYQRVTDFEKDLETALDPDRINESPYYPPVEPGDETKAIPVIKNDQLTGQHTNVSDHVNQETTRPINFSQANSEQEPNKKKMSKKKKAVIWLTSIFAFIFGTILVALFVLPTLLKPDEIVLEDYTGMHVDEVIEALEELNLEYEIEDIYSEEIEADHVESTDPEAGEVVEEGAVITLFVSQGIEPIIFEDYVGQSFNQVERLLIQKGFNPENIKRVDTHSSEFAEGQIVSQQPLPDSEVIPSETFIIFEVSIGKEKVVLEDLTNMTVQAATKYLEDKDLIASITEEHSSTVKEGLVIRHSPQAGDEIEPGSFVNLVVSLGEEELSPITHTLTITVPYTGDQGQPATVDNDEDETEDIEPQTPVAQQVRIYISDMNNNLTDLYEQSSITSDTEFTIRLVIAPNSTATYKIERDDQVIVQKTIAYDEVDGG</sequence>
<dbReference type="GO" id="GO:0106310">
    <property type="term" value="F:protein serine kinase activity"/>
    <property type="evidence" value="ECO:0007669"/>
    <property type="project" value="RHEA"/>
</dbReference>
<feature type="domain" description="PASTA" evidence="17">
    <location>
        <begin position="437"/>
        <end position="507"/>
    </location>
</feature>
<proteinExistence type="predicted"/>
<dbReference type="FunFam" id="3.30.200.20:FF:000035">
    <property type="entry name" value="Serine/threonine protein kinase Stk1"/>
    <property type="match status" value="1"/>
</dbReference>
<name>K0IYS1_AMPXN</name>
<dbReference type="InterPro" id="IPR008271">
    <property type="entry name" value="Ser/Thr_kinase_AS"/>
</dbReference>
<dbReference type="SMART" id="SM00740">
    <property type="entry name" value="PASTA"/>
    <property type="match status" value="3"/>
</dbReference>
<keyword evidence="3" id="KW-0309">Germination</keyword>
<dbReference type="NCBIfam" id="NF033483">
    <property type="entry name" value="PknB_PASTA_kin"/>
    <property type="match status" value="1"/>
</dbReference>
<dbReference type="CDD" id="cd14014">
    <property type="entry name" value="STKc_PknB_like"/>
    <property type="match status" value="1"/>
</dbReference>
<dbReference type="GO" id="GO:0005524">
    <property type="term" value="F:ATP binding"/>
    <property type="evidence" value="ECO:0007669"/>
    <property type="project" value="UniProtKB-UniRule"/>
</dbReference>
<dbReference type="PROSITE" id="PS51178">
    <property type="entry name" value="PASTA"/>
    <property type="match status" value="3"/>
</dbReference>
<dbReference type="Gene3D" id="3.30.10.20">
    <property type="match status" value="3"/>
</dbReference>
<comment type="subcellular location">
    <subcellularLocation>
        <location evidence="11">Spore membrane</location>
        <topology evidence="11">Single-pass type II membrane protein</topology>
    </subcellularLocation>
</comment>
<dbReference type="eggNOG" id="COG0515">
    <property type="taxonomic scope" value="Bacteria"/>
</dbReference>
<dbReference type="InterPro" id="IPR000719">
    <property type="entry name" value="Prot_kinase_dom"/>
</dbReference>
<evidence type="ECO:0000313" key="19">
    <source>
        <dbReference type="Proteomes" id="UP000006294"/>
    </source>
</evidence>
<evidence type="ECO:0000256" key="4">
    <source>
        <dbReference type="ARBA" id="ARBA00022679"/>
    </source>
</evidence>
<keyword evidence="2 18" id="KW-0723">Serine/threonine-protein kinase</keyword>
<feature type="compositionally biased region" description="Polar residues" evidence="14">
    <location>
        <begin position="592"/>
        <end position="601"/>
    </location>
</feature>
<organism evidence="18 19">
    <name type="scientific">Amphibacillus xylanus (strain ATCC 51415 / DSM 6626 / JCM 7361 / LMG 17667 / NBRC 15112 / Ep01)</name>
    <dbReference type="NCBI Taxonomy" id="698758"/>
    <lineage>
        <taxon>Bacteria</taxon>
        <taxon>Bacillati</taxon>
        <taxon>Bacillota</taxon>
        <taxon>Bacilli</taxon>
        <taxon>Bacillales</taxon>
        <taxon>Bacillaceae</taxon>
        <taxon>Amphibacillus</taxon>
    </lineage>
</organism>
<evidence type="ECO:0000256" key="6">
    <source>
        <dbReference type="ARBA" id="ARBA00022777"/>
    </source>
</evidence>
<feature type="binding site" evidence="13">
    <location>
        <position position="40"/>
    </location>
    <ligand>
        <name>ATP</name>
        <dbReference type="ChEBI" id="CHEBI:30616"/>
    </ligand>
</feature>
<gene>
    <name evidence="18" type="ordered locus">AXY_15430</name>
</gene>
<dbReference type="GO" id="GO:0071224">
    <property type="term" value="P:cellular response to peptidoglycan"/>
    <property type="evidence" value="ECO:0007669"/>
    <property type="project" value="UniProtKB-ARBA"/>
</dbReference>
<dbReference type="PROSITE" id="PS50011">
    <property type="entry name" value="PROTEIN_KINASE_DOM"/>
    <property type="match status" value="1"/>
</dbReference>
<keyword evidence="5 13" id="KW-0547">Nucleotide-binding</keyword>
<keyword evidence="15" id="KW-0472">Membrane</keyword>
<dbReference type="HOGENOM" id="CLU_000288_135_2_9"/>
<dbReference type="Pfam" id="PF03793">
    <property type="entry name" value="PASTA"/>
    <property type="match status" value="3"/>
</dbReference>
<protein>
    <recommendedName>
        <fullName evidence="12">Serine/threonine-protein kinase PrkC</fullName>
        <ecNumber evidence="1">2.7.11.1</ecNumber>
    </recommendedName>
</protein>
<dbReference type="Gene3D" id="2.60.40.2560">
    <property type="match status" value="1"/>
</dbReference>
<keyword evidence="19" id="KW-1185">Reference proteome</keyword>
<dbReference type="PANTHER" id="PTHR43289">
    <property type="entry name" value="MITOGEN-ACTIVATED PROTEIN KINASE KINASE KINASE 20-RELATED"/>
    <property type="match status" value="1"/>
</dbReference>
<evidence type="ECO:0000256" key="15">
    <source>
        <dbReference type="SAM" id="Phobius"/>
    </source>
</evidence>
<dbReference type="STRING" id="698758.AXY_15430"/>
<feature type="transmembrane region" description="Helical" evidence="15">
    <location>
        <begin position="343"/>
        <end position="365"/>
    </location>
</feature>
<dbReference type="Gene3D" id="3.30.200.20">
    <property type="entry name" value="Phosphorylase Kinase, domain 1"/>
    <property type="match status" value="1"/>
</dbReference>
<evidence type="ECO:0000256" key="7">
    <source>
        <dbReference type="ARBA" id="ARBA00022840"/>
    </source>
</evidence>
<keyword evidence="6 18" id="KW-0418">Kinase</keyword>
<reference evidence="18 19" key="1">
    <citation type="submission" date="2011-01" db="EMBL/GenBank/DDBJ databases">
        <title>Whole genome sequence of Amphibacillus xylinus NBRC 15112.</title>
        <authorList>
            <person name="Nakazawa H."/>
            <person name="Katano Y."/>
            <person name="Nakamura S."/>
            <person name="Sasagawa M."/>
            <person name="Fukada J."/>
            <person name="Arai T."/>
            <person name="Sasakura N."/>
            <person name="Mochizuki D."/>
            <person name="Hosoyama A."/>
            <person name="Harada K."/>
            <person name="Horikawa H."/>
            <person name="Kato Y."/>
            <person name="Harada T."/>
            <person name="Sasaki K."/>
            <person name="Sekiguchi M."/>
            <person name="Hodoyama M."/>
            <person name="Nishiko R."/>
            <person name="Narita H."/>
            <person name="Hanamaki A."/>
            <person name="Hata C."/>
            <person name="Konno Y."/>
            <person name="Niimura Y."/>
            <person name="Yamazaki S."/>
            <person name="Fujita N."/>
        </authorList>
    </citation>
    <scope>NUCLEOTIDE SEQUENCE [LARGE SCALE GENOMIC DNA]</scope>
    <source>
        <strain evidence="19">ATCC 51415 / DSM 6626 / JCM 7361 / LMG 17667 / NBRC 15112 / Ep01</strain>
    </source>
</reference>
<dbReference type="SMART" id="SM00220">
    <property type="entry name" value="S_TKc"/>
    <property type="match status" value="1"/>
</dbReference>
<keyword evidence="7 13" id="KW-0067">ATP-binding</keyword>
<dbReference type="EC" id="2.7.11.1" evidence="1"/>
<dbReference type="AlphaFoldDB" id="K0IYS1"/>
<feature type="region of interest" description="Disordered" evidence="14">
    <location>
        <begin position="592"/>
        <end position="612"/>
    </location>
</feature>
<evidence type="ECO:0000259" key="17">
    <source>
        <dbReference type="PROSITE" id="PS51178"/>
    </source>
</evidence>
<dbReference type="GO" id="GO:0004674">
    <property type="term" value="F:protein serine/threonine kinase activity"/>
    <property type="evidence" value="ECO:0007669"/>
    <property type="project" value="UniProtKB-KW"/>
</dbReference>
<dbReference type="PANTHER" id="PTHR43289:SF34">
    <property type="entry name" value="SERINE_THREONINE-PROTEIN KINASE YBDM-RELATED"/>
    <property type="match status" value="1"/>
</dbReference>
<dbReference type="eggNOG" id="COG2815">
    <property type="taxonomic scope" value="Bacteria"/>
</dbReference>
<dbReference type="OrthoDB" id="9788659at2"/>